<dbReference type="GeneID" id="106011160"/>
<keyword evidence="5" id="KW-0130">Cell adhesion</keyword>
<proteinExistence type="predicted"/>
<reference evidence="11" key="1">
    <citation type="submission" date="2025-08" db="UniProtKB">
        <authorList>
            <consortium name="RefSeq"/>
        </authorList>
    </citation>
    <scope>IDENTIFICATION</scope>
</reference>
<evidence type="ECO:0000256" key="5">
    <source>
        <dbReference type="ARBA" id="ARBA00022889"/>
    </source>
</evidence>
<keyword evidence="4 8" id="KW-0106">Calcium</keyword>
<dbReference type="PANTHER" id="PTHR24025:SF23">
    <property type="entry name" value="NEURAL-CADHERIN"/>
    <property type="match status" value="1"/>
</dbReference>
<evidence type="ECO:0000256" key="7">
    <source>
        <dbReference type="ARBA" id="ARBA00023136"/>
    </source>
</evidence>
<accession>A0ABM1VPQ9</accession>
<evidence type="ECO:0000313" key="10">
    <source>
        <dbReference type="Proteomes" id="UP000694888"/>
    </source>
</evidence>
<evidence type="ECO:0000256" key="6">
    <source>
        <dbReference type="ARBA" id="ARBA00022989"/>
    </source>
</evidence>
<feature type="domain" description="Cadherin" evidence="9">
    <location>
        <begin position="174"/>
        <end position="265"/>
    </location>
</feature>
<organism evidence="10 11">
    <name type="scientific">Aplysia californica</name>
    <name type="common">California sea hare</name>
    <dbReference type="NCBI Taxonomy" id="6500"/>
    <lineage>
        <taxon>Eukaryota</taxon>
        <taxon>Metazoa</taxon>
        <taxon>Spiralia</taxon>
        <taxon>Lophotrochozoa</taxon>
        <taxon>Mollusca</taxon>
        <taxon>Gastropoda</taxon>
        <taxon>Heterobranchia</taxon>
        <taxon>Euthyneura</taxon>
        <taxon>Tectipleura</taxon>
        <taxon>Aplysiida</taxon>
        <taxon>Aplysioidea</taxon>
        <taxon>Aplysiidae</taxon>
        <taxon>Aplysia</taxon>
    </lineage>
</organism>
<dbReference type="PROSITE" id="PS00232">
    <property type="entry name" value="CADHERIN_1"/>
    <property type="match status" value="1"/>
</dbReference>
<dbReference type="Pfam" id="PF00028">
    <property type="entry name" value="Cadherin"/>
    <property type="match status" value="3"/>
</dbReference>
<evidence type="ECO:0000259" key="9">
    <source>
        <dbReference type="PROSITE" id="PS50268"/>
    </source>
</evidence>
<dbReference type="PROSITE" id="PS50268">
    <property type="entry name" value="CADHERIN_2"/>
    <property type="match status" value="3"/>
</dbReference>
<evidence type="ECO:0000256" key="3">
    <source>
        <dbReference type="ARBA" id="ARBA00022737"/>
    </source>
</evidence>
<evidence type="ECO:0000256" key="4">
    <source>
        <dbReference type="ARBA" id="ARBA00022837"/>
    </source>
</evidence>
<dbReference type="InterPro" id="IPR015919">
    <property type="entry name" value="Cadherin-like_sf"/>
</dbReference>
<keyword evidence="6" id="KW-1133">Transmembrane helix</keyword>
<comment type="subcellular location">
    <subcellularLocation>
        <location evidence="1">Membrane</location>
    </subcellularLocation>
</comment>
<keyword evidence="3" id="KW-0677">Repeat</keyword>
<feature type="domain" description="Cadherin" evidence="9">
    <location>
        <begin position="2"/>
        <end position="68"/>
    </location>
</feature>
<evidence type="ECO:0000256" key="1">
    <source>
        <dbReference type="ARBA" id="ARBA00004370"/>
    </source>
</evidence>
<evidence type="ECO:0000313" key="11">
    <source>
        <dbReference type="RefSeq" id="XP_035824401.1"/>
    </source>
</evidence>
<dbReference type="SUPFAM" id="SSF49313">
    <property type="entry name" value="Cadherin-like"/>
    <property type="match status" value="3"/>
</dbReference>
<evidence type="ECO:0000256" key="2">
    <source>
        <dbReference type="ARBA" id="ARBA00022692"/>
    </source>
</evidence>
<protein>
    <submittedName>
        <fullName evidence="11">Protocadherin Fat 4</fullName>
    </submittedName>
</protein>
<dbReference type="InterPro" id="IPR002126">
    <property type="entry name" value="Cadherin-like_dom"/>
</dbReference>
<dbReference type="Gene3D" id="2.60.40.60">
    <property type="entry name" value="Cadherins"/>
    <property type="match status" value="3"/>
</dbReference>
<dbReference type="Proteomes" id="UP000694888">
    <property type="component" value="Unplaced"/>
</dbReference>
<dbReference type="CDD" id="cd11304">
    <property type="entry name" value="Cadherin_repeat"/>
    <property type="match status" value="3"/>
</dbReference>
<evidence type="ECO:0000256" key="8">
    <source>
        <dbReference type="PROSITE-ProRule" id="PRU00043"/>
    </source>
</evidence>
<feature type="domain" description="Cadherin" evidence="9">
    <location>
        <begin position="69"/>
        <end position="173"/>
    </location>
</feature>
<dbReference type="RefSeq" id="XP_035824401.1">
    <property type="nucleotide sequence ID" value="XM_035968508.1"/>
</dbReference>
<gene>
    <name evidence="11" type="primary">LOC106011160</name>
</gene>
<keyword evidence="7" id="KW-0472">Membrane</keyword>
<keyword evidence="2" id="KW-0812">Transmembrane</keyword>
<dbReference type="InterPro" id="IPR050971">
    <property type="entry name" value="Cadherin-domain_protein"/>
</dbReference>
<sequence length="270" mass="28240">MVRYSLLDNGSDLFSVDSRTGLVLTKAVLDHETRASVTLTVKAVVGGRSSTVKVDVNILDVNDEGPMFSPANYKFTVLEDTPVGSFIGQVNAIDKDSGSNGVVKYTLLDTGSSHQFSVESITGQISTMAALDREVQGSVTLTVSAADLGSNSRSATAVVNIDIVDVNDNAPMFTAVKYMFQVSDPAPVGFIIGTVSAIDGDMGDNGMVTYSLRNGTDQFDINAHTGQITLVSALTSADVTFIVRATDNGDPALSSDAQVLVKSSDAVLLG</sequence>
<name>A0ABM1VPQ9_APLCA</name>
<dbReference type="PANTHER" id="PTHR24025">
    <property type="entry name" value="DESMOGLEIN FAMILY MEMBER"/>
    <property type="match status" value="1"/>
</dbReference>
<dbReference type="PRINTS" id="PR00205">
    <property type="entry name" value="CADHERIN"/>
</dbReference>
<dbReference type="InterPro" id="IPR020894">
    <property type="entry name" value="Cadherin_CS"/>
</dbReference>
<keyword evidence="10" id="KW-1185">Reference proteome</keyword>
<dbReference type="SMART" id="SM00112">
    <property type="entry name" value="CA"/>
    <property type="match status" value="3"/>
</dbReference>